<proteinExistence type="inferred from homology"/>
<evidence type="ECO:0000256" key="1">
    <source>
        <dbReference type="ARBA" id="ARBA00001966"/>
    </source>
</evidence>
<evidence type="ECO:0000256" key="9">
    <source>
        <dbReference type="ARBA" id="ARBA00023125"/>
    </source>
</evidence>
<protein>
    <recommendedName>
        <fullName evidence="10">DNA primase large subunit C-terminal domain-containing protein</fullName>
    </recommendedName>
</protein>
<evidence type="ECO:0000256" key="7">
    <source>
        <dbReference type="ARBA" id="ARBA00023004"/>
    </source>
</evidence>
<comment type="similarity">
    <text evidence="2">Belongs to the eukaryotic-type primase large subunit family.</text>
</comment>
<keyword evidence="12" id="KW-1185">Reference proteome</keyword>
<sequence>MNKEILPYEAMLYIEPYLHSSTEEINKRDLMNLCLDRIKAYQKVYQLFGQIDQAELSKDEKRSTELNSKAIKIYNEYQCYDNNDQFWIQDNAAHFFLELAYSETDERINEFIKYQRQLFQIRCEEYLKYDENNQRLIKMYQMLLDDKDQIIKLTQQDWEEELPKIYRLPNQTNNLGRQIVLGTGKAQLRQFNNSKNYLKFFKIPFYNVLNTVSQLHTYIKNGYAYIHADELKFCLLDVFLGRMKKRMQSNQNQYQYELLKQDEDIVNMFKAIISTDSGILSQKQNNFEQDSLNASTVKQQSKDYFPLCMEYLIDKLEVNHHLKHSGRQQIQLFFKSAGMKLNEAIKYLRMQFQQKISEQDFDKNYLYNIRHNYGQEGKRENYQCFTCAYNMKQNPGNDEYHGCPIKSFNSDALEKYLKFKNYQETDIKKVLDLKKQNHFQLACTEIWHAKNKNSQVNIIIDNPVVFYRESLNHHKKVQLKIETEEPITN</sequence>
<organism evidence="11 12">
    <name type="scientific">Paramecium sonneborni</name>
    <dbReference type="NCBI Taxonomy" id="65129"/>
    <lineage>
        <taxon>Eukaryota</taxon>
        <taxon>Sar</taxon>
        <taxon>Alveolata</taxon>
        <taxon>Ciliophora</taxon>
        <taxon>Intramacronucleata</taxon>
        <taxon>Oligohymenophorea</taxon>
        <taxon>Peniculida</taxon>
        <taxon>Parameciidae</taxon>
        <taxon>Paramecium</taxon>
    </lineage>
</organism>
<keyword evidence="7" id="KW-0408">Iron</keyword>
<dbReference type="GO" id="GO:0005658">
    <property type="term" value="C:alpha DNA polymerase:primase complex"/>
    <property type="evidence" value="ECO:0007669"/>
    <property type="project" value="TreeGrafter"/>
</dbReference>
<dbReference type="InterPro" id="IPR058560">
    <property type="entry name" value="DNA_primase_C"/>
</dbReference>
<keyword evidence="3" id="KW-0004">4Fe-4S</keyword>
<feature type="domain" description="DNA primase large subunit C-terminal" evidence="10">
    <location>
        <begin position="299"/>
        <end position="467"/>
    </location>
</feature>
<dbReference type="OrthoDB" id="421393at2759"/>
<evidence type="ECO:0000256" key="5">
    <source>
        <dbReference type="ARBA" id="ARBA00022705"/>
    </source>
</evidence>
<comment type="caution">
    <text evidence="11">The sequence shown here is derived from an EMBL/GenBank/DDBJ whole genome shotgun (WGS) entry which is preliminary data.</text>
</comment>
<dbReference type="InterPro" id="IPR016558">
    <property type="entry name" value="DNA_primase_lsu_euk"/>
</dbReference>
<gene>
    <name evidence="11" type="ORF">PSON_ATCC_30995.1.T1360131</name>
</gene>
<keyword evidence="4" id="KW-0639">Primosome</keyword>
<evidence type="ECO:0000256" key="8">
    <source>
        <dbReference type="ARBA" id="ARBA00023014"/>
    </source>
</evidence>
<dbReference type="AlphaFoldDB" id="A0A8S1R504"/>
<evidence type="ECO:0000313" key="12">
    <source>
        <dbReference type="Proteomes" id="UP000692954"/>
    </source>
</evidence>
<dbReference type="Proteomes" id="UP000692954">
    <property type="component" value="Unassembled WGS sequence"/>
</dbReference>
<evidence type="ECO:0000256" key="6">
    <source>
        <dbReference type="ARBA" id="ARBA00022723"/>
    </source>
</evidence>
<evidence type="ECO:0000256" key="4">
    <source>
        <dbReference type="ARBA" id="ARBA00022515"/>
    </source>
</evidence>
<accession>A0A8S1R504</accession>
<dbReference type="GO" id="GO:0046872">
    <property type="term" value="F:metal ion binding"/>
    <property type="evidence" value="ECO:0007669"/>
    <property type="project" value="UniProtKB-KW"/>
</dbReference>
<dbReference type="InterPro" id="IPR007238">
    <property type="entry name" value="DNA_primase_lsu_euk/arc"/>
</dbReference>
<dbReference type="CDD" id="cd07322">
    <property type="entry name" value="PriL_PriS_Eukaryotic"/>
    <property type="match status" value="1"/>
</dbReference>
<dbReference type="GO" id="GO:0006270">
    <property type="term" value="P:DNA replication initiation"/>
    <property type="evidence" value="ECO:0007669"/>
    <property type="project" value="TreeGrafter"/>
</dbReference>
<dbReference type="PANTHER" id="PTHR10537">
    <property type="entry name" value="DNA PRIMASE LARGE SUBUNIT"/>
    <property type="match status" value="1"/>
</dbReference>
<evidence type="ECO:0000259" key="10">
    <source>
        <dbReference type="Pfam" id="PF04104"/>
    </source>
</evidence>
<dbReference type="GO" id="GO:0003677">
    <property type="term" value="F:DNA binding"/>
    <property type="evidence" value="ECO:0007669"/>
    <property type="project" value="UniProtKB-KW"/>
</dbReference>
<dbReference type="GO" id="GO:0051539">
    <property type="term" value="F:4 iron, 4 sulfur cluster binding"/>
    <property type="evidence" value="ECO:0007669"/>
    <property type="project" value="UniProtKB-KW"/>
</dbReference>
<dbReference type="Pfam" id="PF04104">
    <property type="entry name" value="DNA_primase_lrg"/>
    <property type="match status" value="1"/>
</dbReference>
<evidence type="ECO:0000256" key="2">
    <source>
        <dbReference type="ARBA" id="ARBA00010564"/>
    </source>
</evidence>
<dbReference type="Pfam" id="PF26466">
    <property type="entry name" value="DNA_primase_lrg_N"/>
    <property type="match status" value="1"/>
</dbReference>
<dbReference type="EMBL" id="CAJJDN010000136">
    <property type="protein sequence ID" value="CAD8122142.1"/>
    <property type="molecule type" value="Genomic_DNA"/>
</dbReference>
<reference evidence="11" key="1">
    <citation type="submission" date="2021-01" db="EMBL/GenBank/DDBJ databases">
        <authorList>
            <consortium name="Genoscope - CEA"/>
            <person name="William W."/>
        </authorList>
    </citation>
    <scope>NUCLEOTIDE SEQUENCE</scope>
</reference>
<keyword evidence="6" id="KW-0479">Metal-binding</keyword>
<name>A0A8S1R504_9CILI</name>
<evidence type="ECO:0000313" key="11">
    <source>
        <dbReference type="EMBL" id="CAD8122142.1"/>
    </source>
</evidence>
<keyword evidence="9" id="KW-0238">DNA-binding</keyword>
<dbReference type="PANTHER" id="PTHR10537:SF3">
    <property type="entry name" value="DNA PRIMASE LARGE SUBUNIT"/>
    <property type="match status" value="1"/>
</dbReference>
<evidence type="ECO:0000256" key="3">
    <source>
        <dbReference type="ARBA" id="ARBA00022485"/>
    </source>
</evidence>
<comment type="cofactor">
    <cofactor evidence="1">
        <name>[4Fe-4S] cluster</name>
        <dbReference type="ChEBI" id="CHEBI:49883"/>
    </cofactor>
</comment>
<dbReference type="GO" id="GO:0006269">
    <property type="term" value="P:DNA replication, synthesis of primer"/>
    <property type="evidence" value="ECO:0007669"/>
    <property type="project" value="UniProtKB-KW"/>
</dbReference>
<keyword evidence="8" id="KW-0411">Iron-sulfur</keyword>
<keyword evidence="5" id="KW-0235">DNA replication</keyword>